<evidence type="ECO:0000256" key="8">
    <source>
        <dbReference type="SAM" id="MobiDB-lite"/>
    </source>
</evidence>
<feature type="region of interest" description="Disordered" evidence="8">
    <location>
        <begin position="407"/>
        <end position="633"/>
    </location>
</feature>
<evidence type="ECO:0000256" key="6">
    <source>
        <dbReference type="ARBA" id="ARBA00023163"/>
    </source>
</evidence>
<evidence type="ECO:0000313" key="11">
    <source>
        <dbReference type="Proteomes" id="UP000012073"/>
    </source>
</evidence>
<keyword evidence="11" id="KW-1185">Reference proteome</keyword>
<feature type="compositionally biased region" description="Basic and acidic residues" evidence="8">
    <location>
        <begin position="361"/>
        <end position="373"/>
    </location>
</feature>
<evidence type="ECO:0000256" key="4">
    <source>
        <dbReference type="ARBA" id="ARBA00022491"/>
    </source>
</evidence>
<feature type="region of interest" description="Disordered" evidence="8">
    <location>
        <begin position="877"/>
        <end position="926"/>
    </location>
</feature>
<protein>
    <recommendedName>
        <fullName evidence="3">Mediator of RNA polymerase II transcription subunit 13</fullName>
    </recommendedName>
</protein>
<dbReference type="STRING" id="2769.R7QCF5"/>
<feature type="region of interest" description="Disordered" evidence="8">
    <location>
        <begin position="311"/>
        <end position="383"/>
    </location>
</feature>
<dbReference type="KEGG" id="ccp:CHC_T00003964001"/>
<keyword evidence="4" id="KW-0678">Repressor</keyword>
<dbReference type="Proteomes" id="UP000012073">
    <property type="component" value="Unassembled WGS sequence"/>
</dbReference>
<evidence type="ECO:0000313" key="10">
    <source>
        <dbReference type="EMBL" id="CDF35453.1"/>
    </source>
</evidence>
<feature type="compositionally biased region" description="Low complexity" evidence="8">
    <location>
        <begin position="877"/>
        <end position="893"/>
    </location>
</feature>
<dbReference type="PANTHER" id="PTHR48249">
    <property type="entry name" value="MEDIATOR OF RNA POLYMERASE II TRANSCRIPTION SUBUNIT 13"/>
    <property type="match status" value="1"/>
</dbReference>
<dbReference type="GO" id="GO:0016592">
    <property type="term" value="C:mediator complex"/>
    <property type="evidence" value="ECO:0007669"/>
    <property type="project" value="TreeGrafter"/>
</dbReference>
<feature type="compositionally biased region" description="Basic and acidic residues" evidence="8">
    <location>
        <begin position="434"/>
        <end position="449"/>
    </location>
</feature>
<comment type="similarity">
    <text evidence="2">Belongs to the Mediator complex subunit 13 family.</text>
</comment>
<dbReference type="GO" id="GO:0003713">
    <property type="term" value="F:transcription coactivator activity"/>
    <property type="evidence" value="ECO:0007669"/>
    <property type="project" value="TreeGrafter"/>
</dbReference>
<dbReference type="RefSeq" id="XP_005715272.1">
    <property type="nucleotide sequence ID" value="XM_005715215.1"/>
</dbReference>
<reference evidence="11" key="1">
    <citation type="journal article" date="2013" name="Proc. Natl. Acad. Sci. U.S.A.">
        <title>Genome structure and metabolic features in the red seaweed Chondrus crispus shed light on evolution of the Archaeplastida.</title>
        <authorList>
            <person name="Collen J."/>
            <person name="Porcel B."/>
            <person name="Carre W."/>
            <person name="Ball S.G."/>
            <person name="Chaparro C."/>
            <person name="Tonon T."/>
            <person name="Barbeyron T."/>
            <person name="Michel G."/>
            <person name="Noel B."/>
            <person name="Valentin K."/>
            <person name="Elias M."/>
            <person name="Artiguenave F."/>
            <person name="Arun A."/>
            <person name="Aury J.M."/>
            <person name="Barbosa-Neto J.F."/>
            <person name="Bothwell J.H."/>
            <person name="Bouget F.Y."/>
            <person name="Brillet L."/>
            <person name="Cabello-Hurtado F."/>
            <person name="Capella-Gutierrez S."/>
            <person name="Charrier B."/>
            <person name="Cladiere L."/>
            <person name="Cock J.M."/>
            <person name="Coelho S.M."/>
            <person name="Colleoni C."/>
            <person name="Czjzek M."/>
            <person name="Da Silva C."/>
            <person name="Delage L."/>
            <person name="Denoeud F."/>
            <person name="Deschamps P."/>
            <person name="Dittami S.M."/>
            <person name="Gabaldon T."/>
            <person name="Gachon C.M."/>
            <person name="Groisillier A."/>
            <person name="Herve C."/>
            <person name="Jabbari K."/>
            <person name="Katinka M."/>
            <person name="Kloareg B."/>
            <person name="Kowalczyk N."/>
            <person name="Labadie K."/>
            <person name="Leblanc C."/>
            <person name="Lopez P.J."/>
            <person name="McLachlan D.H."/>
            <person name="Meslet-Cladiere L."/>
            <person name="Moustafa A."/>
            <person name="Nehr Z."/>
            <person name="Nyvall Collen P."/>
            <person name="Panaud O."/>
            <person name="Partensky F."/>
            <person name="Poulain J."/>
            <person name="Rensing S.A."/>
            <person name="Rousvoal S."/>
            <person name="Samson G."/>
            <person name="Symeonidi A."/>
            <person name="Weissenbach J."/>
            <person name="Zambounis A."/>
            <person name="Wincker P."/>
            <person name="Boyen C."/>
        </authorList>
    </citation>
    <scope>NUCLEOTIDE SEQUENCE [LARGE SCALE GENOMIC DNA]</scope>
    <source>
        <strain evidence="11">cv. Stackhouse</strain>
    </source>
</reference>
<organism evidence="10 11">
    <name type="scientific">Chondrus crispus</name>
    <name type="common">Carrageen Irish moss</name>
    <name type="synonym">Polymorpha crispa</name>
    <dbReference type="NCBI Taxonomy" id="2769"/>
    <lineage>
        <taxon>Eukaryota</taxon>
        <taxon>Rhodophyta</taxon>
        <taxon>Florideophyceae</taxon>
        <taxon>Rhodymeniophycidae</taxon>
        <taxon>Gigartinales</taxon>
        <taxon>Gigartinaceae</taxon>
        <taxon>Chondrus</taxon>
    </lineage>
</organism>
<feature type="compositionally biased region" description="Basic and acidic residues" evidence="8">
    <location>
        <begin position="601"/>
        <end position="622"/>
    </location>
</feature>
<name>R7QCF5_CHOCR</name>
<dbReference type="GeneID" id="17323007"/>
<feature type="compositionally biased region" description="Basic and acidic residues" evidence="8">
    <location>
        <begin position="894"/>
        <end position="912"/>
    </location>
</feature>
<sequence length="1732" mass="186351">MISPPRDPYAPDVSVSAITFSNLTNIHYARFSHTPTRPHLNSPLHSRARYLEHGLGSSLALPTAAAALLQESLPGTLPALLVPTPLPKSTAPSAKHHRSSSPAASVQPTLWVFAPATLLARSKDLLAPVFAIADTGVWHPSSPPAPTEAFLAALRRSIPIALRSEGVRVLGDRLIHPSAGLAYSFSLSVLSPAEPTVVARLRVSKSLARHLQDPDSAAALAGEHIPVLAAPLGTSAVLAARAIAGDALSASVIARWREAGLLPPGNLEDDAVVFLKMSDGHDVPFPRVCVLTEQPPRSIISQASASSALSASSAAKNGAQNSVPADASQQDSTAKAAQPKSPARSRKRPRSPGSAMSDVPADVKTEPKPEKTSASRSLPHQLDPLATLRDRFAADAPTAKSLNDALELARKEGKAEPVPVLHHPLAHGIPPPSFEHHEDEVGKHTKTENDTTSETHNSPTAGTKTSGADAESNTKANRSSNIAQPEDDQKQVSAEAPVPNITKRSGSSEGLDAFLLDGDTSGEQGGFDSGPGMDMTDFTAFDDDVTKFFGNSIDDRLPGTDNPLSEPDVSGRSLPPEQTNSIGRSADQDASLSQSNSDGSKLVRDSDMEIDTDEHKPPKDTRTTTGRGAGRSAFSEDVMAMALSVLRKQRVMASRPDNKAVNSELSGIFEDDLVERRLGRLRPVGAIGKRHTRSKLIARKLLVPSKADVYSTRYTPSTTVSNSTALYGLPPQKPCKAYSEPSRLSLMDMYIPRRKLKAFMRLRKTGKPFTRESTLTLSDSEDSDSSDCEDEETRPTNSNIYSGVGRNANGKTENIVEESRKHSAHATGHTDWQAKGHSGKSEPSSVKIVDMVAVDCVSACMVLASSQLLPLSFSPVSYESESPSAAAENSESGEPLREDVGAKSTESHDGDIKPPNSAASRSQPITQVASPVSLPVAVAKREREMLALLTILEMQAFSMSELDLFRDEKVSQKRKAFALGSRQDPAPREESQNTVSSATVRCVVHGLPRILNTSRAFGSCSAELRSLHKEVPAMEIRGPLSVNDVLGGNSSVFPLERPRVCVGYNNDWIETPSGVLPLWEKTGLEPYSERKNVEYVAVAPKDMESDVRLFLRDLSAAYEECSFGRHSAMPFDAVTLISNSMVKPDPRGLMKNPDLLSDVDKAMAEQYHLAITGLCTKLDAVTREHRKNASGVATNIVAYIVSPYENGDMAANVALLKAVAPLVSSIPGTVPSTVAMFGSNVLGGSLPPAPWRSSPASKSVVSITVRVLPREVVNRQLCGHVQIRCLLEKSLRPQLMKAVSFAVFSSIRSKRVRTSLIDGDVAGVIARTALMPDDLMSPMTPDIVAESPGAPPAAPVSPKGTLTEENVGSPPTNSAALPHAFIDQSVALSPSFLHEPAIVLSGVGKHLGQVDARADIVLHLAYSFCESSSRYVFVWTSQRGEMLDIATVPISKFAVAASRRKAFWCMWVRGQRWKIPYVKDIHATVTKLGPLVEGEVDDWEWVLAKVMRAKAASADKHSEDQPDEKVIRRFPPLVDQPRGEDIADLYSDHPTPATPGNLHHANPGATSKPSISLETKMPGISSVSILNVCEADEQFLLAPGEKSDTNQCGFVLVSLDSTSGRRKPLASAVLARFEEKDITAIQLNVFRHYGKERQGEDMVDDRSPWDAAAVETIASNIASNFHDLRYVGAPPSWPQSHWMSSYPIHLDVVRRFQRQVEFVHASAFGPDILGLK</sequence>
<feature type="compositionally biased region" description="Polar residues" evidence="8">
    <location>
        <begin position="917"/>
        <end position="926"/>
    </location>
</feature>
<keyword evidence="5" id="KW-0805">Transcription regulation</keyword>
<evidence type="ECO:0000256" key="5">
    <source>
        <dbReference type="ARBA" id="ARBA00023015"/>
    </source>
</evidence>
<dbReference type="InterPro" id="IPR051139">
    <property type="entry name" value="Mediator_complx_sub13"/>
</dbReference>
<dbReference type="OrthoDB" id="4713at2759"/>
<feature type="region of interest" description="Disordered" evidence="8">
    <location>
        <begin position="770"/>
        <end position="843"/>
    </location>
</feature>
<gene>
    <name evidence="10" type="ORF">CHC_T00003964001</name>
</gene>
<evidence type="ECO:0000256" key="3">
    <source>
        <dbReference type="ARBA" id="ARBA00019618"/>
    </source>
</evidence>
<feature type="compositionally biased region" description="Acidic residues" evidence="8">
    <location>
        <begin position="779"/>
        <end position="792"/>
    </location>
</feature>
<dbReference type="Gramene" id="CDF35453">
    <property type="protein sequence ID" value="CDF35453"/>
    <property type="gene ID" value="CHC_T00003964001"/>
</dbReference>
<keyword evidence="6" id="KW-0804">Transcription</keyword>
<dbReference type="PANTHER" id="PTHR48249:SF3">
    <property type="entry name" value="MEDIATOR OF RNA POLYMERASE II TRANSCRIPTION SUBUNIT 13"/>
    <property type="match status" value="1"/>
</dbReference>
<keyword evidence="7" id="KW-0539">Nucleus</keyword>
<proteinExistence type="inferred from homology"/>
<evidence type="ECO:0000256" key="1">
    <source>
        <dbReference type="ARBA" id="ARBA00004123"/>
    </source>
</evidence>
<dbReference type="GO" id="GO:0045944">
    <property type="term" value="P:positive regulation of transcription by RNA polymerase II"/>
    <property type="evidence" value="ECO:0007669"/>
    <property type="project" value="TreeGrafter"/>
</dbReference>
<dbReference type="EMBL" id="HG001731">
    <property type="protein sequence ID" value="CDF35453.1"/>
    <property type="molecule type" value="Genomic_DNA"/>
</dbReference>
<feature type="region of interest" description="Disordered" evidence="8">
    <location>
        <begin position="1346"/>
        <end position="1369"/>
    </location>
</feature>
<evidence type="ECO:0000256" key="2">
    <source>
        <dbReference type="ARBA" id="ARBA00009354"/>
    </source>
</evidence>
<evidence type="ECO:0000259" key="9">
    <source>
        <dbReference type="Pfam" id="PF18296"/>
    </source>
</evidence>
<evidence type="ECO:0000256" key="7">
    <source>
        <dbReference type="ARBA" id="ARBA00023242"/>
    </source>
</evidence>
<comment type="subcellular location">
    <subcellularLocation>
        <location evidence="1">Nucleus</location>
    </subcellularLocation>
</comment>
<feature type="compositionally biased region" description="Polar residues" evidence="8">
    <location>
        <begin position="576"/>
        <end position="599"/>
    </location>
</feature>
<accession>R7QCF5</accession>
<dbReference type="Pfam" id="PF18296">
    <property type="entry name" value="MID_MedPIWI"/>
    <property type="match status" value="1"/>
</dbReference>
<feature type="compositionally biased region" description="Polar residues" evidence="8">
    <location>
        <begin position="450"/>
        <end position="483"/>
    </location>
</feature>
<dbReference type="InterPro" id="IPR041285">
    <property type="entry name" value="MID_MedPIWI"/>
</dbReference>
<feature type="region of interest" description="Disordered" evidence="8">
    <location>
        <begin position="1535"/>
        <end position="1570"/>
    </location>
</feature>
<feature type="compositionally biased region" description="Polar residues" evidence="8">
    <location>
        <begin position="318"/>
        <end position="335"/>
    </location>
</feature>
<feature type="domain" description="MID" evidence="9">
    <location>
        <begin position="1091"/>
        <end position="1215"/>
    </location>
</feature>